<feature type="domain" description="Peptidase S9 prolyl oligopeptidase catalytic" evidence="1">
    <location>
        <begin position="54"/>
        <end position="261"/>
    </location>
</feature>
<protein>
    <submittedName>
        <fullName evidence="2">Prolyl oligopeptidase family protein</fullName>
    </submittedName>
</protein>
<dbReference type="OrthoDB" id="9808543at2"/>
<dbReference type="SUPFAM" id="SSF53474">
    <property type="entry name" value="alpha/beta-Hydrolases"/>
    <property type="match status" value="1"/>
</dbReference>
<dbReference type="InterPro" id="IPR001375">
    <property type="entry name" value="Peptidase_S9_cat"/>
</dbReference>
<dbReference type="GO" id="GO:0008236">
    <property type="term" value="F:serine-type peptidase activity"/>
    <property type="evidence" value="ECO:0007669"/>
    <property type="project" value="InterPro"/>
</dbReference>
<evidence type="ECO:0000313" key="2">
    <source>
        <dbReference type="EMBL" id="TYP94033.1"/>
    </source>
</evidence>
<organism evidence="2 3">
    <name type="scientific">Fodinibius salinus</name>
    <dbReference type="NCBI Taxonomy" id="860790"/>
    <lineage>
        <taxon>Bacteria</taxon>
        <taxon>Pseudomonadati</taxon>
        <taxon>Balneolota</taxon>
        <taxon>Balneolia</taxon>
        <taxon>Balneolales</taxon>
        <taxon>Balneolaceae</taxon>
        <taxon>Fodinibius</taxon>
    </lineage>
</organism>
<gene>
    <name evidence="2" type="ORF">LX73_1755</name>
</gene>
<sequence>MMDFGTQKKSGAISSTEGLPIYYDCHLPEEYSEKSLPVIIFVHGFKGFKDWGAFSEGCAFLSSAGFAVVAINFSLNGVGESMSEFDELDRFSRETFSQDLDDLGSVIKAIKDGEINSGKAVLKSDSIGLIGHSRGGHTAVTAAAEYPEISCLVTWSAVANYNERWSEEMITDWESKGVTEIKNGRTGQMMPLKKVVYDDAQANADRLMADNRAGELAIPAMFIHSKGDEAVSYNNAEKLYQSCSSNKRELVLIPDSGHTFDTAHPFEEDDFPEAFQQVLRRTKQWFTDNLL</sequence>
<dbReference type="AlphaFoldDB" id="A0A5D3YJS4"/>
<comment type="caution">
    <text evidence="2">The sequence shown here is derived from an EMBL/GenBank/DDBJ whole genome shotgun (WGS) entry which is preliminary data.</text>
</comment>
<dbReference type="InterPro" id="IPR051044">
    <property type="entry name" value="MAG_DAG_Lipase"/>
</dbReference>
<dbReference type="Proteomes" id="UP000324595">
    <property type="component" value="Unassembled WGS sequence"/>
</dbReference>
<proteinExistence type="predicted"/>
<keyword evidence="3" id="KW-1185">Reference proteome</keyword>
<dbReference type="InterPro" id="IPR029058">
    <property type="entry name" value="AB_hydrolase_fold"/>
</dbReference>
<accession>A0A5D3YJS4</accession>
<dbReference type="GO" id="GO:0006508">
    <property type="term" value="P:proteolysis"/>
    <property type="evidence" value="ECO:0007669"/>
    <property type="project" value="InterPro"/>
</dbReference>
<evidence type="ECO:0000259" key="1">
    <source>
        <dbReference type="Pfam" id="PF00326"/>
    </source>
</evidence>
<reference evidence="2 3" key="1">
    <citation type="submission" date="2019-07" db="EMBL/GenBank/DDBJ databases">
        <title>Genomic Encyclopedia of Archaeal and Bacterial Type Strains, Phase II (KMG-II): from individual species to whole genera.</title>
        <authorList>
            <person name="Goeker M."/>
        </authorList>
    </citation>
    <scope>NUCLEOTIDE SEQUENCE [LARGE SCALE GENOMIC DNA]</scope>
    <source>
        <strain evidence="2 3">DSM 21935</strain>
    </source>
</reference>
<dbReference type="PANTHER" id="PTHR11614">
    <property type="entry name" value="PHOSPHOLIPASE-RELATED"/>
    <property type="match status" value="1"/>
</dbReference>
<dbReference type="EMBL" id="VNHY01000002">
    <property type="protein sequence ID" value="TYP94033.1"/>
    <property type="molecule type" value="Genomic_DNA"/>
</dbReference>
<dbReference type="Gene3D" id="3.40.50.1820">
    <property type="entry name" value="alpha/beta hydrolase"/>
    <property type="match status" value="1"/>
</dbReference>
<name>A0A5D3YJS4_9BACT</name>
<dbReference type="Pfam" id="PF00326">
    <property type="entry name" value="Peptidase_S9"/>
    <property type="match status" value="1"/>
</dbReference>
<dbReference type="RefSeq" id="WP_148899063.1">
    <property type="nucleotide sequence ID" value="NZ_VNHY01000002.1"/>
</dbReference>
<evidence type="ECO:0000313" key="3">
    <source>
        <dbReference type="Proteomes" id="UP000324595"/>
    </source>
</evidence>